<evidence type="ECO:0000256" key="2">
    <source>
        <dbReference type="SAM" id="SignalP"/>
    </source>
</evidence>
<evidence type="ECO:0008006" key="5">
    <source>
        <dbReference type="Google" id="ProtNLM"/>
    </source>
</evidence>
<feature type="compositionally biased region" description="Basic residues" evidence="1">
    <location>
        <begin position="60"/>
        <end position="70"/>
    </location>
</feature>
<dbReference type="EMBL" id="MCGN01000010">
    <property type="protein sequence ID" value="ORY91924.1"/>
    <property type="molecule type" value="Genomic_DNA"/>
</dbReference>
<comment type="caution">
    <text evidence="3">The sequence shown here is derived from an EMBL/GenBank/DDBJ whole genome shotgun (WGS) entry which is preliminary data.</text>
</comment>
<sequence>MQLTYFFALFALVATVAFADSEFEGSNTAIGDTSGLLNNVLAKGLLNDNSQKQETEGKSSHRYYSHHRWD</sequence>
<feature type="signal peptide" evidence="2">
    <location>
        <begin position="1"/>
        <end position="19"/>
    </location>
</feature>
<name>A0A1X2H291_SYNRA</name>
<evidence type="ECO:0000313" key="4">
    <source>
        <dbReference type="Proteomes" id="UP000242180"/>
    </source>
</evidence>
<gene>
    <name evidence="3" type="ORF">BCR43DRAFT_497501</name>
</gene>
<feature type="region of interest" description="Disordered" evidence="1">
    <location>
        <begin position="48"/>
        <end position="70"/>
    </location>
</feature>
<proteinExistence type="predicted"/>
<accession>A0A1X2H291</accession>
<dbReference type="InParanoid" id="A0A1X2H291"/>
<dbReference type="AlphaFoldDB" id="A0A1X2H291"/>
<evidence type="ECO:0000313" key="3">
    <source>
        <dbReference type="EMBL" id="ORY91924.1"/>
    </source>
</evidence>
<organism evidence="3 4">
    <name type="scientific">Syncephalastrum racemosum</name>
    <name type="common">Filamentous fungus</name>
    <dbReference type="NCBI Taxonomy" id="13706"/>
    <lineage>
        <taxon>Eukaryota</taxon>
        <taxon>Fungi</taxon>
        <taxon>Fungi incertae sedis</taxon>
        <taxon>Mucoromycota</taxon>
        <taxon>Mucoromycotina</taxon>
        <taxon>Mucoromycetes</taxon>
        <taxon>Mucorales</taxon>
        <taxon>Syncephalastraceae</taxon>
        <taxon>Syncephalastrum</taxon>
    </lineage>
</organism>
<keyword evidence="2" id="KW-0732">Signal</keyword>
<reference evidence="3 4" key="1">
    <citation type="submission" date="2016-07" db="EMBL/GenBank/DDBJ databases">
        <title>Pervasive Adenine N6-methylation of Active Genes in Fungi.</title>
        <authorList>
            <consortium name="DOE Joint Genome Institute"/>
            <person name="Mondo S.J."/>
            <person name="Dannebaum R.O."/>
            <person name="Kuo R.C."/>
            <person name="Labutti K."/>
            <person name="Haridas S."/>
            <person name="Kuo A."/>
            <person name="Salamov A."/>
            <person name="Ahrendt S.R."/>
            <person name="Lipzen A."/>
            <person name="Sullivan W."/>
            <person name="Andreopoulos W.B."/>
            <person name="Clum A."/>
            <person name="Lindquist E."/>
            <person name="Daum C."/>
            <person name="Ramamoorthy G.K."/>
            <person name="Gryganskyi A."/>
            <person name="Culley D."/>
            <person name="Magnuson J.K."/>
            <person name="James T.Y."/>
            <person name="O'Malley M.A."/>
            <person name="Stajich J.E."/>
            <person name="Spatafora J.W."/>
            <person name="Visel A."/>
            <person name="Grigoriev I.V."/>
        </authorList>
    </citation>
    <scope>NUCLEOTIDE SEQUENCE [LARGE SCALE GENOMIC DNA]</scope>
    <source>
        <strain evidence="3 4">NRRL 2496</strain>
    </source>
</reference>
<feature type="chain" id="PRO_5010862670" description="RxLR effector protein" evidence="2">
    <location>
        <begin position="20"/>
        <end position="70"/>
    </location>
</feature>
<protein>
    <recommendedName>
        <fullName evidence="5">RxLR effector protein</fullName>
    </recommendedName>
</protein>
<dbReference type="Proteomes" id="UP000242180">
    <property type="component" value="Unassembled WGS sequence"/>
</dbReference>
<evidence type="ECO:0000256" key="1">
    <source>
        <dbReference type="SAM" id="MobiDB-lite"/>
    </source>
</evidence>
<keyword evidence="4" id="KW-1185">Reference proteome</keyword>